<dbReference type="Proteomes" id="UP000095255">
    <property type="component" value="Unassembled WGS sequence"/>
</dbReference>
<dbReference type="AlphaFoldDB" id="A0A1E5L4S0"/>
<keyword evidence="1" id="KW-0472">Membrane</keyword>
<keyword evidence="1" id="KW-0812">Transmembrane</keyword>
<dbReference type="OrthoDB" id="1957223at2"/>
<dbReference type="EMBL" id="MJAT01000033">
    <property type="protein sequence ID" value="OEH85058.1"/>
    <property type="molecule type" value="Genomic_DNA"/>
</dbReference>
<sequence length="114" mass="13090">MEQIINVISVYYIDVIVLFVFAGISLYLYKTSNHELLKKMILSLVVEAEKQLGSKTGELKYALVVEKLYGVMPPILRLLYSKKKIDSMIEDAVDYLKRYLSDGKNLMGYDSENI</sequence>
<accession>A0A1E5L4S0</accession>
<gene>
    <name evidence="2" type="ORF">BHU72_05460</name>
</gene>
<name>A0A1E5L4S0_9FIRM</name>
<evidence type="ECO:0000313" key="3">
    <source>
        <dbReference type="Proteomes" id="UP000095255"/>
    </source>
</evidence>
<proteinExistence type="predicted"/>
<evidence type="ECO:0000313" key="2">
    <source>
        <dbReference type="EMBL" id="OEH85058.1"/>
    </source>
</evidence>
<reference evidence="2 3" key="1">
    <citation type="submission" date="2016-09" db="EMBL/GenBank/DDBJ databases">
        <title>Desulfuribacillus arsenicus sp. nov., an obligately anaerobic, dissimilatory arsenic- and antimonate-reducing bacterium isolated from anoxic sediments.</title>
        <authorList>
            <person name="Abin C.A."/>
            <person name="Hollibaugh J.T."/>
        </authorList>
    </citation>
    <scope>NUCLEOTIDE SEQUENCE [LARGE SCALE GENOMIC DNA]</scope>
    <source>
        <strain evidence="2 3">MLFW-2</strain>
    </source>
</reference>
<keyword evidence="1" id="KW-1133">Transmembrane helix</keyword>
<comment type="caution">
    <text evidence="2">The sequence shown here is derived from an EMBL/GenBank/DDBJ whole genome shotgun (WGS) entry which is preliminary data.</text>
</comment>
<feature type="transmembrane region" description="Helical" evidence="1">
    <location>
        <begin position="6"/>
        <end position="29"/>
    </location>
</feature>
<keyword evidence="3" id="KW-1185">Reference proteome</keyword>
<dbReference type="RefSeq" id="WP_069702385.1">
    <property type="nucleotide sequence ID" value="NZ_MJAT01000033.1"/>
</dbReference>
<organism evidence="2 3">
    <name type="scientific">Desulfuribacillus stibiiarsenatis</name>
    <dbReference type="NCBI Taxonomy" id="1390249"/>
    <lineage>
        <taxon>Bacteria</taxon>
        <taxon>Bacillati</taxon>
        <taxon>Bacillota</taxon>
        <taxon>Desulfuribacillia</taxon>
        <taxon>Desulfuribacillales</taxon>
        <taxon>Desulfuribacillaceae</taxon>
        <taxon>Desulfuribacillus</taxon>
    </lineage>
</organism>
<protein>
    <submittedName>
        <fullName evidence="2">Uncharacterized protein</fullName>
    </submittedName>
</protein>
<evidence type="ECO:0000256" key="1">
    <source>
        <dbReference type="SAM" id="Phobius"/>
    </source>
</evidence>